<name>A0ABR4CXW0_9HELO</name>
<evidence type="ECO:0000256" key="1">
    <source>
        <dbReference type="SAM" id="MobiDB-lite"/>
    </source>
</evidence>
<dbReference type="EMBL" id="JAZHXI010000002">
    <property type="protein sequence ID" value="KAL2074720.1"/>
    <property type="molecule type" value="Genomic_DNA"/>
</dbReference>
<reference evidence="2 3" key="1">
    <citation type="journal article" date="2024" name="Commun. Biol.">
        <title>Comparative genomic analysis of thermophilic fungi reveals convergent evolutionary adaptations and gene losses.</title>
        <authorList>
            <person name="Steindorff A.S."/>
            <person name="Aguilar-Pontes M.V."/>
            <person name="Robinson A.J."/>
            <person name="Andreopoulos B."/>
            <person name="LaButti K."/>
            <person name="Kuo A."/>
            <person name="Mondo S."/>
            <person name="Riley R."/>
            <person name="Otillar R."/>
            <person name="Haridas S."/>
            <person name="Lipzen A."/>
            <person name="Grimwood J."/>
            <person name="Schmutz J."/>
            <person name="Clum A."/>
            <person name="Reid I.D."/>
            <person name="Moisan M.C."/>
            <person name="Butler G."/>
            <person name="Nguyen T.T.M."/>
            <person name="Dewar K."/>
            <person name="Conant G."/>
            <person name="Drula E."/>
            <person name="Henrissat B."/>
            <person name="Hansel C."/>
            <person name="Singer S."/>
            <person name="Hutchinson M.I."/>
            <person name="de Vries R.P."/>
            <person name="Natvig D.O."/>
            <person name="Powell A.J."/>
            <person name="Tsang A."/>
            <person name="Grigoriev I.V."/>
        </authorList>
    </citation>
    <scope>NUCLEOTIDE SEQUENCE [LARGE SCALE GENOMIC DNA]</scope>
    <source>
        <strain evidence="2 3">CBS 494.80</strain>
    </source>
</reference>
<dbReference type="PANTHER" id="PTHR38663:SF1">
    <property type="entry name" value="L-ORNITHINE N(5)-MONOOXYGENASE"/>
    <property type="match status" value="1"/>
</dbReference>
<proteinExistence type="predicted"/>
<accession>A0ABR4CXW0</accession>
<protein>
    <recommendedName>
        <fullName evidence="4">L-ornithine N(5)-oxygenase</fullName>
    </recommendedName>
</protein>
<dbReference type="PANTHER" id="PTHR38663">
    <property type="match status" value="1"/>
</dbReference>
<dbReference type="SUPFAM" id="SSF51905">
    <property type="entry name" value="FAD/NAD(P)-binding domain"/>
    <property type="match status" value="2"/>
</dbReference>
<dbReference type="Proteomes" id="UP001595075">
    <property type="component" value="Unassembled WGS sequence"/>
</dbReference>
<gene>
    <name evidence="2" type="ORF">VTL71DRAFT_8499</name>
</gene>
<dbReference type="Gene3D" id="3.50.50.60">
    <property type="entry name" value="FAD/NAD(P)-binding domain"/>
    <property type="match status" value="1"/>
</dbReference>
<dbReference type="InterPro" id="IPR036188">
    <property type="entry name" value="FAD/NAD-bd_sf"/>
</dbReference>
<feature type="compositionally biased region" description="Basic residues" evidence="1">
    <location>
        <begin position="60"/>
        <end position="69"/>
    </location>
</feature>
<sequence>MSDFETPIDVLIIGAGPCGLAVAARLREPTPSALFTESEHQKFHFMKARQTPSSSLNKNKPYRTSRRAHTSPDRLLYGHDVSHHSLSIAVLDAGSDTWMSSWNEKFADLNISHLRSPMFFHPDPRDRDGLLEFAVREGRMDELRVIEGVVGKELSKYQRKKRGKDGKRPQETTYIDERDRHDYFRPSQALFKDYCASIVARYDLANLVQKAEVTSIAYSSTSSLFTLQTSTGIKKARIVVMAIGAAAKPSLPPDCPFCDLPQDESVTHVFSKSKNMNMNTPPTPTSPLLSPSLLFPTASPKTLAIIGGGLTSAQLCLLTSTHPCITKTHLILRKPLQTKHFDIDLSWLAKFKNHNMSAFWKADSDCERVEMMRVARGGGSVNPEFRGHLRRLEREGGVTVWEGWGVQGAKREGESWALDVKEVVDRKGNRLAGGEGKSEEIIVDHVIYATGIVADINRVEAIKPLVDLYPIETVGGLPCLTKELMWNEEVPFFVTGRLGGLRLGPAAPNLEGARLGAEFIAGKIASLMAGLNRDLEEYMSEEVDMRRLGLGRQNQFEVLELDERDEDGSDSGVELEVVLYDTTTLEGPKTSRG</sequence>
<comment type="caution">
    <text evidence="2">The sequence shown here is derived from an EMBL/GenBank/DDBJ whole genome shotgun (WGS) entry which is preliminary data.</text>
</comment>
<evidence type="ECO:0000313" key="3">
    <source>
        <dbReference type="Proteomes" id="UP001595075"/>
    </source>
</evidence>
<organism evidence="2 3">
    <name type="scientific">Oculimacula yallundae</name>
    <dbReference type="NCBI Taxonomy" id="86028"/>
    <lineage>
        <taxon>Eukaryota</taxon>
        <taxon>Fungi</taxon>
        <taxon>Dikarya</taxon>
        <taxon>Ascomycota</taxon>
        <taxon>Pezizomycotina</taxon>
        <taxon>Leotiomycetes</taxon>
        <taxon>Helotiales</taxon>
        <taxon>Ploettnerulaceae</taxon>
        <taxon>Oculimacula</taxon>
    </lineage>
</organism>
<feature type="region of interest" description="Disordered" evidence="1">
    <location>
        <begin position="46"/>
        <end position="69"/>
    </location>
</feature>
<evidence type="ECO:0008006" key="4">
    <source>
        <dbReference type="Google" id="ProtNLM"/>
    </source>
</evidence>
<evidence type="ECO:0000313" key="2">
    <source>
        <dbReference type="EMBL" id="KAL2074720.1"/>
    </source>
</evidence>
<keyword evidence="3" id="KW-1185">Reference proteome</keyword>